<organism evidence="2">
    <name type="scientific">marine sediment metagenome</name>
    <dbReference type="NCBI Taxonomy" id="412755"/>
    <lineage>
        <taxon>unclassified sequences</taxon>
        <taxon>metagenomes</taxon>
        <taxon>ecological metagenomes</taxon>
    </lineage>
</organism>
<feature type="non-terminal residue" evidence="2">
    <location>
        <position position="1"/>
    </location>
</feature>
<feature type="transmembrane region" description="Helical" evidence="1">
    <location>
        <begin position="136"/>
        <end position="155"/>
    </location>
</feature>
<dbReference type="EMBL" id="BARS01036082">
    <property type="protein sequence ID" value="GAG25743.1"/>
    <property type="molecule type" value="Genomic_DNA"/>
</dbReference>
<feature type="transmembrane region" description="Helical" evidence="1">
    <location>
        <begin position="66"/>
        <end position="88"/>
    </location>
</feature>
<keyword evidence="1" id="KW-0472">Membrane</keyword>
<gene>
    <name evidence="2" type="ORF">S01H1_55500</name>
</gene>
<accession>X0WMK0</accession>
<protein>
    <submittedName>
        <fullName evidence="2">Uncharacterized protein</fullName>
    </submittedName>
</protein>
<feature type="transmembrane region" description="Helical" evidence="1">
    <location>
        <begin position="167"/>
        <end position="186"/>
    </location>
</feature>
<reference evidence="2" key="1">
    <citation type="journal article" date="2014" name="Front. Microbiol.">
        <title>High frequency of phylogenetically diverse reductive dehalogenase-homologous genes in deep subseafloor sedimentary metagenomes.</title>
        <authorList>
            <person name="Kawai M."/>
            <person name="Futagami T."/>
            <person name="Toyoda A."/>
            <person name="Takaki Y."/>
            <person name="Nishi S."/>
            <person name="Hori S."/>
            <person name="Arai W."/>
            <person name="Tsubouchi T."/>
            <person name="Morono Y."/>
            <person name="Uchiyama I."/>
            <person name="Ito T."/>
            <person name="Fujiyama A."/>
            <person name="Inagaki F."/>
            <person name="Takami H."/>
        </authorList>
    </citation>
    <scope>NUCLEOTIDE SEQUENCE</scope>
    <source>
        <strain evidence="2">Expedition CK06-06</strain>
    </source>
</reference>
<sequence length="258" mass="30405">TFWTSKNFSLNNYLYIIKPIWITLGFSLILSLFVTNIENWNTKYPAPTEAWSVDSQLRWTWARDIFMLKIMISICLVFLLFGLLVYFIGKNKFLQLGLTSFIQVIMSLAILFGAWNYIKSNPTLRNLIDNNIFFKILYHLIFLIPCGSVDLVNYLSQEFKNTPQIVYFVFLIQLVLITLYFIFPIIEKYLYSNNFNLSNEKDKKLDINIEKVGIEKTLINIQNSVNNIRAELKVNWKKIISERLDHPDKAVALEKYLR</sequence>
<dbReference type="AlphaFoldDB" id="X0WMK0"/>
<keyword evidence="1" id="KW-0812">Transmembrane</keyword>
<name>X0WMK0_9ZZZZ</name>
<comment type="caution">
    <text evidence="2">The sequence shown here is derived from an EMBL/GenBank/DDBJ whole genome shotgun (WGS) entry which is preliminary data.</text>
</comment>
<feature type="transmembrane region" description="Helical" evidence="1">
    <location>
        <begin position="12"/>
        <end position="34"/>
    </location>
</feature>
<feature type="transmembrane region" description="Helical" evidence="1">
    <location>
        <begin position="94"/>
        <end position="115"/>
    </location>
</feature>
<proteinExistence type="predicted"/>
<feature type="non-terminal residue" evidence="2">
    <location>
        <position position="258"/>
    </location>
</feature>
<evidence type="ECO:0000313" key="2">
    <source>
        <dbReference type="EMBL" id="GAG25743.1"/>
    </source>
</evidence>
<keyword evidence="1" id="KW-1133">Transmembrane helix</keyword>
<evidence type="ECO:0000256" key="1">
    <source>
        <dbReference type="SAM" id="Phobius"/>
    </source>
</evidence>